<name>A0ABS5Q780_9PROT</name>
<feature type="domain" description="AB hydrolase-1" evidence="2">
    <location>
        <begin position="11"/>
        <end position="241"/>
    </location>
</feature>
<dbReference type="Proteomes" id="UP000766336">
    <property type="component" value="Unassembled WGS sequence"/>
</dbReference>
<gene>
    <name evidence="3" type="ORF">KHU32_00940</name>
</gene>
<sequence>MTIEAGEGRTVLLLHGIGGRASIWQPTVEALGVDHHVIAMDMPGYDGASPALDNFAAVADAAAALLTSRGIGQADIVGHSLGGMVALEMAVRHPELVRRLVIVASSPAFGSRDPAFREGFLAARQKPLDEGIGMAGVARMVVPAMLGPDADPGALPAATAAMSTVDEGAYRTTLAMLTTFDRRADLPNIMQRSLLLGGESDTTAPPRGMQRMADAMPAARLTVIPGVGHLLPLEAPDAFHAAVRGFLAEA</sequence>
<dbReference type="RefSeq" id="WP_213668180.1">
    <property type="nucleotide sequence ID" value="NZ_JAHCDA010000001.1"/>
</dbReference>
<dbReference type="InterPro" id="IPR050266">
    <property type="entry name" value="AB_hydrolase_sf"/>
</dbReference>
<dbReference type="InterPro" id="IPR029058">
    <property type="entry name" value="AB_hydrolase_fold"/>
</dbReference>
<dbReference type="PANTHER" id="PTHR43798">
    <property type="entry name" value="MONOACYLGLYCEROL LIPASE"/>
    <property type="match status" value="1"/>
</dbReference>
<protein>
    <submittedName>
        <fullName evidence="3">Alpha/beta fold hydrolase</fullName>
    </submittedName>
</protein>
<dbReference type="InterPro" id="IPR000639">
    <property type="entry name" value="Epox_hydrolase-like"/>
</dbReference>
<dbReference type="GO" id="GO:0016787">
    <property type="term" value="F:hydrolase activity"/>
    <property type="evidence" value="ECO:0007669"/>
    <property type="project" value="UniProtKB-KW"/>
</dbReference>
<dbReference type="Pfam" id="PF12697">
    <property type="entry name" value="Abhydrolase_6"/>
    <property type="match status" value="1"/>
</dbReference>
<accession>A0ABS5Q780</accession>
<proteinExistence type="predicted"/>
<dbReference type="EMBL" id="JAHCDA010000001">
    <property type="protein sequence ID" value="MBS7809481.1"/>
    <property type="molecule type" value="Genomic_DNA"/>
</dbReference>
<organism evidence="3 4">
    <name type="scientific">Roseococcus pinisoli</name>
    <dbReference type="NCBI Taxonomy" id="2835040"/>
    <lineage>
        <taxon>Bacteria</taxon>
        <taxon>Pseudomonadati</taxon>
        <taxon>Pseudomonadota</taxon>
        <taxon>Alphaproteobacteria</taxon>
        <taxon>Acetobacterales</taxon>
        <taxon>Roseomonadaceae</taxon>
        <taxon>Roseococcus</taxon>
    </lineage>
</organism>
<comment type="caution">
    <text evidence="3">The sequence shown here is derived from an EMBL/GenBank/DDBJ whole genome shotgun (WGS) entry which is preliminary data.</text>
</comment>
<evidence type="ECO:0000313" key="4">
    <source>
        <dbReference type="Proteomes" id="UP000766336"/>
    </source>
</evidence>
<evidence type="ECO:0000313" key="3">
    <source>
        <dbReference type="EMBL" id="MBS7809481.1"/>
    </source>
</evidence>
<dbReference type="PRINTS" id="PR00111">
    <property type="entry name" value="ABHYDROLASE"/>
</dbReference>
<keyword evidence="4" id="KW-1185">Reference proteome</keyword>
<dbReference type="Gene3D" id="3.40.50.1820">
    <property type="entry name" value="alpha/beta hydrolase"/>
    <property type="match status" value="1"/>
</dbReference>
<dbReference type="PRINTS" id="PR00412">
    <property type="entry name" value="EPOXHYDRLASE"/>
</dbReference>
<dbReference type="PANTHER" id="PTHR43798:SF31">
    <property type="entry name" value="AB HYDROLASE SUPERFAMILY PROTEIN YCLE"/>
    <property type="match status" value="1"/>
</dbReference>
<keyword evidence="1 3" id="KW-0378">Hydrolase</keyword>
<evidence type="ECO:0000259" key="2">
    <source>
        <dbReference type="Pfam" id="PF12697"/>
    </source>
</evidence>
<dbReference type="InterPro" id="IPR000073">
    <property type="entry name" value="AB_hydrolase_1"/>
</dbReference>
<dbReference type="SUPFAM" id="SSF53474">
    <property type="entry name" value="alpha/beta-Hydrolases"/>
    <property type="match status" value="1"/>
</dbReference>
<evidence type="ECO:0000256" key="1">
    <source>
        <dbReference type="ARBA" id="ARBA00022801"/>
    </source>
</evidence>
<reference evidence="3 4" key="1">
    <citation type="submission" date="2021-05" db="EMBL/GenBank/DDBJ databases">
        <title>Roseococcus sp. XZZS9, whole genome shotgun sequencing project.</title>
        <authorList>
            <person name="Zhao G."/>
            <person name="Shen L."/>
        </authorList>
    </citation>
    <scope>NUCLEOTIDE SEQUENCE [LARGE SCALE GENOMIC DNA]</scope>
    <source>
        <strain evidence="3 4">XZZS9</strain>
    </source>
</reference>